<accession>A0A914XMJ6</accession>
<dbReference type="Proteomes" id="UP000887566">
    <property type="component" value="Unplaced"/>
</dbReference>
<protein>
    <submittedName>
        <fullName evidence="3">Uncharacterized protein</fullName>
    </submittedName>
</protein>
<organism evidence="2 3">
    <name type="scientific">Plectus sambesii</name>
    <dbReference type="NCBI Taxonomy" id="2011161"/>
    <lineage>
        <taxon>Eukaryota</taxon>
        <taxon>Metazoa</taxon>
        <taxon>Ecdysozoa</taxon>
        <taxon>Nematoda</taxon>
        <taxon>Chromadorea</taxon>
        <taxon>Plectida</taxon>
        <taxon>Plectina</taxon>
        <taxon>Plectoidea</taxon>
        <taxon>Plectidae</taxon>
        <taxon>Plectus</taxon>
    </lineage>
</organism>
<keyword evidence="2" id="KW-1185">Reference proteome</keyword>
<feature type="signal peptide" evidence="1">
    <location>
        <begin position="1"/>
        <end position="19"/>
    </location>
</feature>
<proteinExistence type="predicted"/>
<dbReference type="AlphaFoldDB" id="A0A914XMJ6"/>
<keyword evidence="1" id="KW-0732">Signal</keyword>
<evidence type="ECO:0000313" key="3">
    <source>
        <dbReference type="WBParaSite" id="PSAMB.scaffold9029size5448.g32055.t1"/>
    </source>
</evidence>
<name>A0A914XMJ6_9BILA</name>
<reference evidence="3" key="1">
    <citation type="submission" date="2022-11" db="UniProtKB">
        <authorList>
            <consortium name="WormBaseParasite"/>
        </authorList>
    </citation>
    <scope>IDENTIFICATION</scope>
</reference>
<feature type="chain" id="PRO_5037723767" evidence="1">
    <location>
        <begin position="20"/>
        <end position="112"/>
    </location>
</feature>
<sequence length="112" mass="12140">MSFTNLCIILLGFVSYAVALNCNIGVDCSYALSSCDADWCIAFTPHGSVHTGLNCDIMKPNSICEQNKIPNGHCGYVGFIQYCCCNEDGCNNDPRCPTSTPWSKQNELSLGT</sequence>
<dbReference type="WBParaSite" id="PSAMB.scaffold9029size5448.g32055.t1">
    <property type="protein sequence ID" value="PSAMB.scaffold9029size5448.g32055.t1"/>
    <property type="gene ID" value="PSAMB.scaffold9029size5448.g32055"/>
</dbReference>
<evidence type="ECO:0000256" key="1">
    <source>
        <dbReference type="SAM" id="SignalP"/>
    </source>
</evidence>
<evidence type="ECO:0000313" key="2">
    <source>
        <dbReference type="Proteomes" id="UP000887566"/>
    </source>
</evidence>